<keyword evidence="2 8" id="KW-0813">Transport</keyword>
<feature type="transmembrane region" description="Helical" evidence="8">
    <location>
        <begin position="331"/>
        <end position="354"/>
    </location>
</feature>
<organism evidence="10 11">
    <name type="scientific">Actinomadura logoneensis</name>
    <dbReference type="NCBI Taxonomy" id="2293572"/>
    <lineage>
        <taxon>Bacteria</taxon>
        <taxon>Bacillati</taxon>
        <taxon>Actinomycetota</taxon>
        <taxon>Actinomycetes</taxon>
        <taxon>Streptosporangiales</taxon>
        <taxon>Thermomonosporaceae</taxon>
        <taxon>Actinomadura</taxon>
    </lineage>
</organism>
<dbReference type="RefSeq" id="WP_117356470.1">
    <property type="nucleotide sequence ID" value="NZ_QURH01000112.1"/>
</dbReference>
<feature type="transmembrane region" description="Helical" evidence="8">
    <location>
        <begin position="232"/>
        <end position="258"/>
    </location>
</feature>
<keyword evidence="7 8" id="KW-0472">Membrane</keyword>
<feature type="transmembrane region" description="Helical" evidence="8">
    <location>
        <begin position="29"/>
        <end position="51"/>
    </location>
</feature>
<feature type="domain" description="ABC transmembrane type-1" evidence="9">
    <location>
        <begin position="399"/>
        <end position="593"/>
    </location>
</feature>
<feature type="transmembrane region" description="Helical" evidence="8">
    <location>
        <begin position="571"/>
        <end position="593"/>
    </location>
</feature>
<sequence>MAVAAPARPVSRGRRVLYRARVLLREPTVLLGVVLCLALLYLVIAPLVSVFSDAGRVQYGDEARSGRHTGDWTGYYLWRVFRSPVSRLLFWEPLLHTLVVSAGVIVFALAVGGSMAWLVTRTNVPGRKFLAAALVVPYMLPSWTFALAWLTLFKNERSGGQVGYLQGAGIATPDWLAYGPFPIIVTLGLHYYPFVLLLFGNALRRIDAQLEDSARILGAGGRTVLRRITLPLMLPALSSAVLLVLGRVLGTFGTPYILGLPSDYNVLSTSLYHAIRDRSTGVASVLAGVIVLVGVLVVVVDTRLVREQRRFVTVGGKGAMDRRADLRRWRWPAFAVGMAVFLVSVAAPVLTLLLSTVTKTPGVFRADNFTLTFWIGEDIPGAVGFPHGVLRGSDLYEAAWNSLRIVGIAALVCGFVGLLIGYVVVRGDGGRVSGFLRQVSFLPYLVPGIAFAAACLSLFAVRRGPVPALYGTVTLLVLVLVVTHLPYSSRSGIAAMMQLGREPEEAAQVAGARWPVRMFRIIVPIQKGALVTGVVLPLVSGLKELSIVIMLTTSGTQLLTTLSIGLVDYGYTQLANAVVLVIALLSFTLTYLAQRLTRSSLASGIGG</sequence>
<dbReference type="Gene3D" id="1.10.3720.10">
    <property type="entry name" value="MetI-like"/>
    <property type="match status" value="2"/>
</dbReference>
<keyword evidence="6 8" id="KW-1133">Transmembrane helix</keyword>
<keyword evidence="5 8" id="KW-0812">Transmembrane</keyword>
<feature type="transmembrane region" description="Helical" evidence="8">
    <location>
        <begin position="441"/>
        <end position="461"/>
    </location>
</feature>
<feature type="transmembrane region" description="Helical" evidence="8">
    <location>
        <begin position="278"/>
        <end position="300"/>
    </location>
</feature>
<feature type="transmembrane region" description="Helical" evidence="8">
    <location>
        <begin position="528"/>
        <end position="551"/>
    </location>
</feature>
<feature type="transmembrane region" description="Helical" evidence="8">
    <location>
        <begin position="94"/>
        <end position="117"/>
    </location>
</feature>
<evidence type="ECO:0000256" key="1">
    <source>
        <dbReference type="ARBA" id="ARBA00004429"/>
    </source>
</evidence>
<dbReference type="InterPro" id="IPR035906">
    <property type="entry name" value="MetI-like_sf"/>
</dbReference>
<name>A0A372JRC2_9ACTN</name>
<comment type="caution">
    <text evidence="10">The sequence shown here is derived from an EMBL/GenBank/DDBJ whole genome shotgun (WGS) entry which is preliminary data.</text>
</comment>
<feature type="transmembrane region" description="Helical" evidence="8">
    <location>
        <begin position="405"/>
        <end position="425"/>
    </location>
</feature>
<keyword evidence="4" id="KW-0997">Cell inner membrane</keyword>
<dbReference type="OrthoDB" id="5100908at2"/>
<evidence type="ECO:0000259" key="9">
    <source>
        <dbReference type="PROSITE" id="PS50928"/>
    </source>
</evidence>
<evidence type="ECO:0000256" key="3">
    <source>
        <dbReference type="ARBA" id="ARBA00022475"/>
    </source>
</evidence>
<accession>A0A372JRC2</accession>
<dbReference type="Proteomes" id="UP000261811">
    <property type="component" value="Unassembled WGS sequence"/>
</dbReference>
<protein>
    <submittedName>
        <fullName evidence="10">Iron ABC transporter permease</fullName>
    </submittedName>
</protein>
<dbReference type="CDD" id="cd06261">
    <property type="entry name" value="TM_PBP2"/>
    <property type="match status" value="2"/>
</dbReference>
<feature type="transmembrane region" description="Helical" evidence="8">
    <location>
        <begin position="467"/>
        <end position="487"/>
    </location>
</feature>
<dbReference type="EMBL" id="QURH01000112">
    <property type="protein sequence ID" value="RFU42572.1"/>
    <property type="molecule type" value="Genomic_DNA"/>
</dbReference>
<dbReference type="InterPro" id="IPR000515">
    <property type="entry name" value="MetI-like"/>
</dbReference>
<gene>
    <name evidence="10" type="ORF">DZF91_05855</name>
</gene>
<evidence type="ECO:0000256" key="2">
    <source>
        <dbReference type="ARBA" id="ARBA00022448"/>
    </source>
</evidence>
<evidence type="ECO:0000256" key="7">
    <source>
        <dbReference type="ARBA" id="ARBA00023136"/>
    </source>
</evidence>
<dbReference type="GO" id="GO:0005886">
    <property type="term" value="C:plasma membrane"/>
    <property type="evidence" value="ECO:0007669"/>
    <property type="project" value="UniProtKB-SubCell"/>
</dbReference>
<dbReference type="PROSITE" id="PS50928">
    <property type="entry name" value="ABC_TM1"/>
    <property type="match status" value="2"/>
</dbReference>
<dbReference type="GO" id="GO:0055085">
    <property type="term" value="P:transmembrane transport"/>
    <property type="evidence" value="ECO:0007669"/>
    <property type="project" value="InterPro"/>
</dbReference>
<dbReference type="Pfam" id="PF00528">
    <property type="entry name" value="BPD_transp_1"/>
    <property type="match status" value="2"/>
</dbReference>
<feature type="transmembrane region" description="Helical" evidence="8">
    <location>
        <begin position="175"/>
        <end position="199"/>
    </location>
</feature>
<evidence type="ECO:0000256" key="6">
    <source>
        <dbReference type="ARBA" id="ARBA00022989"/>
    </source>
</evidence>
<keyword evidence="11" id="KW-1185">Reference proteome</keyword>
<evidence type="ECO:0000313" key="10">
    <source>
        <dbReference type="EMBL" id="RFU42572.1"/>
    </source>
</evidence>
<evidence type="ECO:0000256" key="5">
    <source>
        <dbReference type="ARBA" id="ARBA00022692"/>
    </source>
</evidence>
<dbReference type="PANTHER" id="PTHR43357">
    <property type="entry name" value="INNER MEMBRANE ABC TRANSPORTER PERMEASE PROTEIN YDCV"/>
    <property type="match status" value="1"/>
</dbReference>
<proteinExistence type="inferred from homology"/>
<evidence type="ECO:0000256" key="4">
    <source>
        <dbReference type="ARBA" id="ARBA00022519"/>
    </source>
</evidence>
<dbReference type="AlphaFoldDB" id="A0A372JRC2"/>
<dbReference type="PANTHER" id="PTHR43357:SF4">
    <property type="entry name" value="INNER MEMBRANE ABC TRANSPORTER PERMEASE PROTEIN YDCV"/>
    <property type="match status" value="1"/>
</dbReference>
<feature type="domain" description="ABC transmembrane type-1" evidence="9">
    <location>
        <begin position="94"/>
        <end position="301"/>
    </location>
</feature>
<evidence type="ECO:0000313" key="11">
    <source>
        <dbReference type="Proteomes" id="UP000261811"/>
    </source>
</evidence>
<reference evidence="10 11" key="1">
    <citation type="submission" date="2018-08" db="EMBL/GenBank/DDBJ databases">
        <title>Actinomadura jelena sp. nov., a novel Actinomycete isolated from soil in Chad.</title>
        <authorList>
            <person name="Shi L."/>
        </authorList>
    </citation>
    <scope>NUCLEOTIDE SEQUENCE [LARGE SCALE GENOMIC DNA]</scope>
    <source>
        <strain evidence="10 11">NEAU-G17</strain>
    </source>
</reference>
<comment type="subcellular location">
    <subcellularLocation>
        <location evidence="1">Cell inner membrane</location>
        <topology evidence="1">Multi-pass membrane protein</topology>
    </subcellularLocation>
    <subcellularLocation>
        <location evidence="8">Cell membrane</location>
        <topology evidence="8">Multi-pass membrane protein</topology>
    </subcellularLocation>
</comment>
<comment type="similarity">
    <text evidence="8">Belongs to the binding-protein-dependent transport system permease family.</text>
</comment>
<dbReference type="SUPFAM" id="SSF161098">
    <property type="entry name" value="MetI-like"/>
    <property type="match status" value="2"/>
</dbReference>
<evidence type="ECO:0000256" key="8">
    <source>
        <dbReference type="RuleBase" id="RU363032"/>
    </source>
</evidence>
<feature type="transmembrane region" description="Helical" evidence="8">
    <location>
        <begin position="129"/>
        <end position="150"/>
    </location>
</feature>
<keyword evidence="3" id="KW-1003">Cell membrane</keyword>